<dbReference type="HOGENOM" id="CLU_2088104_0_0_1"/>
<proteinExistence type="predicted"/>
<dbReference type="Gramene" id="ERM98792">
    <property type="protein sequence ID" value="ERM98792"/>
    <property type="gene ID" value="AMTR_s00093p00064650"/>
</dbReference>
<dbReference type="Proteomes" id="UP000017836">
    <property type="component" value="Unassembled WGS sequence"/>
</dbReference>
<gene>
    <name evidence="2" type="ORF">AMTR_s00093p00064650</name>
</gene>
<evidence type="ECO:0000256" key="1">
    <source>
        <dbReference type="SAM" id="MobiDB-lite"/>
    </source>
</evidence>
<evidence type="ECO:0000313" key="2">
    <source>
        <dbReference type="EMBL" id="ERM98792.1"/>
    </source>
</evidence>
<feature type="region of interest" description="Disordered" evidence="1">
    <location>
        <begin position="1"/>
        <end position="33"/>
    </location>
</feature>
<evidence type="ECO:0000313" key="3">
    <source>
        <dbReference type="Proteomes" id="UP000017836"/>
    </source>
</evidence>
<keyword evidence="3" id="KW-1185">Reference proteome</keyword>
<feature type="compositionally biased region" description="Polar residues" evidence="1">
    <location>
        <begin position="18"/>
        <end position="32"/>
    </location>
</feature>
<dbReference type="AlphaFoldDB" id="W1NSN2"/>
<reference evidence="3" key="1">
    <citation type="journal article" date="2013" name="Science">
        <title>The Amborella genome and the evolution of flowering plants.</title>
        <authorList>
            <consortium name="Amborella Genome Project"/>
        </authorList>
    </citation>
    <scope>NUCLEOTIDE SEQUENCE [LARGE SCALE GENOMIC DNA]</scope>
</reference>
<sequence>MGKLHPKLGSKGGDHNSETFSDNSDQAKNQLMSIRGKNPHDILHREIGLIQSVLESKEKPTEALKWKMEKRERDHKRLKESWKKRHQECLHSTRLLIRLLENNRAKPSFVQVSRKPK</sequence>
<organism evidence="2 3">
    <name type="scientific">Amborella trichopoda</name>
    <dbReference type="NCBI Taxonomy" id="13333"/>
    <lineage>
        <taxon>Eukaryota</taxon>
        <taxon>Viridiplantae</taxon>
        <taxon>Streptophyta</taxon>
        <taxon>Embryophyta</taxon>
        <taxon>Tracheophyta</taxon>
        <taxon>Spermatophyta</taxon>
        <taxon>Magnoliopsida</taxon>
        <taxon>Amborellales</taxon>
        <taxon>Amborellaceae</taxon>
        <taxon>Amborella</taxon>
    </lineage>
</organism>
<accession>W1NSN2</accession>
<dbReference type="EMBL" id="KI395256">
    <property type="protein sequence ID" value="ERM98792.1"/>
    <property type="molecule type" value="Genomic_DNA"/>
</dbReference>
<protein>
    <submittedName>
        <fullName evidence="2">Uncharacterized protein</fullName>
    </submittedName>
</protein>
<name>W1NSN2_AMBTC</name>